<keyword evidence="2" id="KW-1133">Transmembrane helix</keyword>
<dbReference type="InterPro" id="IPR050281">
    <property type="entry name" value="Flavin_monoamine_oxidase"/>
</dbReference>
<evidence type="ECO:0000313" key="4">
    <source>
        <dbReference type="EMBL" id="RYP84160.1"/>
    </source>
</evidence>
<keyword evidence="2" id="KW-0812">Transmembrane</keyword>
<feature type="domain" description="Amine oxidase" evidence="3">
    <location>
        <begin position="30"/>
        <end position="240"/>
    </location>
</feature>
<dbReference type="PANTHER" id="PTHR10742:SF410">
    <property type="entry name" value="LYSINE-SPECIFIC HISTONE DEMETHYLASE 2"/>
    <property type="match status" value="1"/>
</dbReference>
<protein>
    <submittedName>
        <fullName evidence="4">FAD-binding protein</fullName>
    </submittedName>
</protein>
<name>A0A4Q4Z8F4_9ACTN</name>
<proteinExistence type="predicted"/>
<organism evidence="4 5">
    <name type="scientific">Nocardioides guangzhouensis</name>
    <dbReference type="NCBI Taxonomy" id="2497878"/>
    <lineage>
        <taxon>Bacteria</taxon>
        <taxon>Bacillati</taxon>
        <taxon>Actinomycetota</taxon>
        <taxon>Actinomycetes</taxon>
        <taxon>Propionibacteriales</taxon>
        <taxon>Nocardioidaceae</taxon>
        <taxon>Nocardioides</taxon>
    </lineage>
</organism>
<dbReference type="InterPro" id="IPR002937">
    <property type="entry name" value="Amino_oxidase"/>
</dbReference>
<keyword evidence="2" id="KW-0472">Membrane</keyword>
<evidence type="ECO:0000256" key="2">
    <source>
        <dbReference type="SAM" id="Phobius"/>
    </source>
</evidence>
<comment type="caution">
    <text evidence="4">The sequence shown here is derived from an EMBL/GenBank/DDBJ whole genome shotgun (WGS) entry which is preliminary data.</text>
</comment>
<sequence>MGTTFHDPDPEIPNGLVGPVDRVLVVGAGIAGLTVANALAHAGVVCVVLEARERIGGRLQTVDLVGTPVDLGGSWVHHPVGNPVRRLADGVGIPCRPGDPLPTLSAFDCATGQRLSHAEVEAGLEAELAGFTDALGGLRATLGPTASAAEGIDAHLAASGLTADALRRARQGLRASVEADAAGAAEHQSLEWLWTQAEYGGELFGDLPDGGYSGVVDALAAGLDVRLDWPAARVAATGDGCPSPRPPVRPRPEPTSWSRRRWAP</sequence>
<dbReference type="EMBL" id="SDKM01000026">
    <property type="protein sequence ID" value="RYP84160.1"/>
    <property type="molecule type" value="Genomic_DNA"/>
</dbReference>
<dbReference type="Gene3D" id="3.50.50.60">
    <property type="entry name" value="FAD/NAD(P)-binding domain"/>
    <property type="match status" value="1"/>
</dbReference>
<dbReference type="Pfam" id="PF01593">
    <property type="entry name" value="Amino_oxidase"/>
    <property type="match status" value="1"/>
</dbReference>
<dbReference type="InterPro" id="IPR036188">
    <property type="entry name" value="FAD/NAD-bd_sf"/>
</dbReference>
<dbReference type="AlphaFoldDB" id="A0A4Q4Z8F4"/>
<evidence type="ECO:0000259" key="3">
    <source>
        <dbReference type="Pfam" id="PF01593"/>
    </source>
</evidence>
<dbReference type="PANTHER" id="PTHR10742">
    <property type="entry name" value="FLAVIN MONOAMINE OXIDASE"/>
    <property type="match status" value="1"/>
</dbReference>
<keyword evidence="5" id="KW-1185">Reference proteome</keyword>
<accession>A0A4Q4Z8F4</accession>
<feature type="transmembrane region" description="Helical" evidence="2">
    <location>
        <begin position="23"/>
        <end position="49"/>
    </location>
</feature>
<reference evidence="4 5" key="1">
    <citation type="submission" date="2019-01" db="EMBL/GenBank/DDBJ databases">
        <title>Nocardioides guangzhouensis sp. nov., an actinobacterium isolated from soil.</title>
        <authorList>
            <person name="Fu Y."/>
            <person name="Cai Y."/>
            <person name="Lin Z."/>
            <person name="Chen P."/>
        </authorList>
    </citation>
    <scope>NUCLEOTIDE SEQUENCE [LARGE SCALE GENOMIC DNA]</scope>
    <source>
        <strain evidence="4 5">130</strain>
    </source>
</reference>
<feature type="region of interest" description="Disordered" evidence="1">
    <location>
        <begin position="236"/>
        <end position="264"/>
    </location>
</feature>
<dbReference type="Proteomes" id="UP000295198">
    <property type="component" value="Unassembled WGS sequence"/>
</dbReference>
<evidence type="ECO:0000313" key="5">
    <source>
        <dbReference type="Proteomes" id="UP000295198"/>
    </source>
</evidence>
<dbReference type="GO" id="GO:0016491">
    <property type="term" value="F:oxidoreductase activity"/>
    <property type="evidence" value="ECO:0007669"/>
    <property type="project" value="InterPro"/>
</dbReference>
<gene>
    <name evidence="4" type="ORF">EKO23_16975</name>
</gene>
<evidence type="ECO:0000256" key="1">
    <source>
        <dbReference type="SAM" id="MobiDB-lite"/>
    </source>
</evidence>
<dbReference type="SUPFAM" id="SSF51905">
    <property type="entry name" value="FAD/NAD(P)-binding domain"/>
    <property type="match status" value="1"/>
</dbReference>
<dbReference type="OrthoDB" id="337830at2"/>